<organism evidence="2 3">
    <name type="scientific">Anthostomella pinea</name>
    <dbReference type="NCBI Taxonomy" id="933095"/>
    <lineage>
        <taxon>Eukaryota</taxon>
        <taxon>Fungi</taxon>
        <taxon>Dikarya</taxon>
        <taxon>Ascomycota</taxon>
        <taxon>Pezizomycotina</taxon>
        <taxon>Sordariomycetes</taxon>
        <taxon>Xylariomycetidae</taxon>
        <taxon>Xylariales</taxon>
        <taxon>Xylariaceae</taxon>
        <taxon>Anthostomella</taxon>
    </lineage>
</organism>
<dbReference type="InterPro" id="IPR010730">
    <property type="entry name" value="HET"/>
</dbReference>
<comment type="caution">
    <text evidence="2">The sequence shown here is derived from an EMBL/GenBank/DDBJ whole genome shotgun (WGS) entry which is preliminary data.</text>
</comment>
<evidence type="ECO:0000313" key="3">
    <source>
        <dbReference type="Proteomes" id="UP001295740"/>
    </source>
</evidence>
<dbReference type="EMBL" id="CAUWAG010000007">
    <property type="protein sequence ID" value="CAJ2505651.1"/>
    <property type="molecule type" value="Genomic_DNA"/>
</dbReference>
<dbReference type="PANTHER" id="PTHR10622">
    <property type="entry name" value="HET DOMAIN-CONTAINING PROTEIN"/>
    <property type="match status" value="1"/>
</dbReference>
<accession>A0AAI8VJE9</accession>
<protein>
    <submittedName>
        <fullName evidence="2">Uu.00g130450.m01.CDS01</fullName>
    </submittedName>
</protein>
<keyword evidence="3" id="KW-1185">Reference proteome</keyword>
<proteinExistence type="predicted"/>
<gene>
    <name evidence="2" type="ORF">KHLLAP_LOCUS6119</name>
</gene>
<sequence>MRLLKPNNSGGFSLTEDLVGDRIPQYAILSHRWGPEEVTFRDLKDEPGLRDLQNGARPSKHGYDKIQFCGNQAQRDGLVHFWVDTCCIDKSSSAELTKSINSMFKWYRNAARCYVYLDDVSKPTLQTGDESNDPLWGTGFRDSQWFRRGWTLQELLAPASVEFFSREGARLGTKRSLELPISDITGIPVKVLRGFPLPDCTVPERFAWAESRQTTEDED</sequence>
<dbReference type="Proteomes" id="UP001295740">
    <property type="component" value="Unassembled WGS sequence"/>
</dbReference>
<evidence type="ECO:0000313" key="2">
    <source>
        <dbReference type="EMBL" id="CAJ2505651.1"/>
    </source>
</evidence>
<reference evidence="2" key="1">
    <citation type="submission" date="2023-10" db="EMBL/GenBank/DDBJ databases">
        <authorList>
            <person name="Hackl T."/>
        </authorList>
    </citation>
    <scope>NUCLEOTIDE SEQUENCE</scope>
</reference>
<feature type="domain" description="Heterokaryon incompatibility" evidence="1">
    <location>
        <begin position="26"/>
        <end position="123"/>
    </location>
</feature>
<dbReference type="PANTHER" id="PTHR10622:SF11">
    <property type="entry name" value="HET-DOMAIN-CONTAINING PROTEIN"/>
    <property type="match status" value="1"/>
</dbReference>
<dbReference type="AlphaFoldDB" id="A0AAI8VJE9"/>
<name>A0AAI8VJE9_9PEZI</name>
<evidence type="ECO:0000259" key="1">
    <source>
        <dbReference type="Pfam" id="PF06985"/>
    </source>
</evidence>
<dbReference type="Pfam" id="PF06985">
    <property type="entry name" value="HET"/>
    <property type="match status" value="1"/>
</dbReference>